<comment type="subcellular location">
    <subcellularLocation>
        <location evidence="1">Membrane</location>
        <topology evidence="1">Multi-pass membrane protein</topology>
    </subcellularLocation>
</comment>
<evidence type="ECO:0000313" key="15">
    <source>
        <dbReference type="EnsemblMetazoa" id="XP_790128"/>
    </source>
</evidence>
<dbReference type="EnsemblMetazoa" id="XM_785035">
    <property type="protein sequence ID" value="XP_790128"/>
    <property type="gene ID" value="LOC585200"/>
</dbReference>
<dbReference type="Pfam" id="PF00487">
    <property type="entry name" value="FA_desaturase"/>
    <property type="match status" value="1"/>
</dbReference>
<dbReference type="PRINTS" id="PR00075">
    <property type="entry name" value="FACDDSATRASE"/>
</dbReference>
<feature type="domain" description="Fatty acid desaturase" evidence="14">
    <location>
        <begin position="127"/>
        <end position="329"/>
    </location>
</feature>
<dbReference type="GO" id="GO:0004768">
    <property type="term" value="F:stearoyl-CoA 9-desaturase activity"/>
    <property type="evidence" value="ECO:0000318"/>
    <property type="project" value="GO_Central"/>
</dbReference>
<evidence type="ECO:0000256" key="8">
    <source>
        <dbReference type="ARBA" id="ARBA00023004"/>
    </source>
</evidence>
<accession>A0A7M7RCU7</accession>
<keyword evidence="9" id="KW-0443">Lipid metabolism</keyword>
<evidence type="ECO:0000256" key="13">
    <source>
        <dbReference type="SAM" id="Phobius"/>
    </source>
</evidence>
<feature type="transmembrane region" description="Helical" evidence="13">
    <location>
        <begin position="94"/>
        <end position="118"/>
    </location>
</feature>
<evidence type="ECO:0000256" key="5">
    <source>
        <dbReference type="ARBA" id="ARBA00022832"/>
    </source>
</evidence>
<sequence>MHTLCTVQSEEHIEAIRESVSFCATVFRFCVHGVRVFSRKLKSLTVESFTMAPKNPVMNVVASPEDAGTLDTDLENTPYPAGYQQEQKRPPPQIVWRNVMLMCLLHLVSVYALLFTVWKCKMYTLVWTVFLYFLTGLGITAGAHRLWAHRSYKAKLPLRTFLGMCQTMAFQNDIYDWARDHRVHHKFSETDADPHNALRGFFFAHVGWLLVKKHPDVCESGKKLDFSDLMEDPIVRIQRKFYLPFVLLFCFIIPSYVPTYWGESAMNAYLVCGLLRYCLNLNATWLVNSAAHMWGQHPYDYTIQPAENPFVTTLALGEGWHNYHHVFPNDYRTGEFGWRINPTSIFIDVMAWFGQVTDRKLIAPNVILARKQRTGENNHCD</sequence>
<dbReference type="RefSeq" id="XP_790128.3">
    <property type="nucleotide sequence ID" value="XM_785035.5"/>
</dbReference>
<evidence type="ECO:0000256" key="1">
    <source>
        <dbReference type="ARBA" id="ARBA00004141"/>
    </source>
</evidence>
<organism evidence="15 16">
    <name type="scientific">Strongylocentrotus purpuratus</name>
    <name type="common">Purple sea urchin</name>
    <dbReference type="NCBI Taxonomy" id="7668"/>
    <lineage>
        <taxon>Eukaryota</taxon>
        <taxon>Metazoa</taxon>
        <taxon>Echinodermata</taxon>
        <taxon>Eleutherozoa</taxon>
        <taxon>Echinozoa</taxon>
        <taxon>Echinoidea</taxon>
        <taxon>Euechinoidea</taxon>
        <taxon>Echinacea</taxon>
        <taxon>Camarodonta</taxon>
        <taxon>Echinidea</taxon>
        <taxon>Strongylocentrotidae</taxon>
        <taxon>Strongylocentrotus</taxon>
    </lineage>
</organism>
<feature type="transmembrane region" description="Helical" evidence="13">
    <location>
        <begin position="124"/>
        <end position="147"/>
    </location>
</feature>
<keyword evidence="7 12" id="KW-0560">Oxidoreductase</keyword>
<evidence type="ECO:0000256" key="4">
    <source>
        <dbReference type="ARBA" id="ARBA00022692"/>
    </source>
</evidence>
<keyword evidence="4 12" id="KW-0812">Transmembrane</keyword>
<dbReference type="CDD" id="cd03505">
    <property type="entry name" value="Delta9-FADS-like"/>
    <property type="match status" value="1"/>
</dbReference>
<evidence type="ECO:0000256" key="10">
    <source>
        <dbReference type="ARBA" id="ARBA00023136"/>
    </source>
</evidence>
<evidence type="ECO:0000256" key="6">
    <source>
        <dbReference type="ARBA" id="ARBA00022989"/>
    </source>
</evidence>
<dbReference type="Proteomes" id="UP000007110">
    <property type="component" value="Unassembled WGS sequence"/>
</dbReference>
<keyword evidence="11 12" id="KW-0275">Fatty acid biosynthesis</keyword>
<keyword evidence="10 13" id="KW-0472">Membrane</keyword>
<dbReference type="FunCoup" id="A0A7M7RCU7">
    <property type="interactions" value="413"/>
</dbReference>
<evidence type="ECO:0000259" key="14">
    <source>
        <dbReference type="Pfam" id="PF00487"/>
    </source>
</evidence>
<evidence type="ECO:0000256" key="11">
    <source>
        <dbReference type="ARBA" id="ARBA00023160"/>
    </source>
</evidence>
<dbReference type="PANTHER" id="PTHR11351:SF31">
    <property type="entry name" value="DESATURASE 1, ISOFORM A-RELATED"/>
    <property type="match status" value="1"/>
</dbReference>
<dbReference type="InterPro" id="IPR015876">
    <property type="entry name" value="Acyl-CoA_DS"/>
</dbReference>
<reference evidence="15" key="2">
    <citation type="submission" date="2021-01" db="UniProtKB">
        <authorList>
            <consortium name="EnsemblMetazoa"/>
        </authorList>
    </citation>
    <scope>IDENTIFICATION</scope>
</reference>
<proteinExistence type="inferred from homology"/>
<dbReference type="PANTHER" id="PTHR11351">
    <property type="entry name" value="ACYL-COA DESATURASE"/>
    <property type="match status" value="1"/>
</dbReference>
<evidence type="ECO:0000256" key="9">
    <source>
        <dbReference type="ARBA" id="ARBA00023098"/>
    </source>
</evidence>
<feature type="transmembrane region" description="Helical" evidence="13">
    <location>
        <begin position="241"/>
        <end position="261"/>
    </location>
</feature>
<keyword evidence="6 13" id="KW-1133">Transmembrane helix</keyword>
<dbReference type="OMA" id="IREKCGR"/>
<dbReference type="InParanoid" id="A0A7M7RCU7"/>
<evidence type="ECO:0000256" key="3">
    <source>
        <dbReference type="ARBA" id="ARBA00022516"/>
    </source>
</evidence>
<reference evidence="16" key="1">
    <citation type="submission" date="2015-02" db="EMBL/GenBank/DDBJ databases">
        <title>Genome sequencing for Strongylocentrotus purpuratus.</title>
        <authorList>
            <person name="Murali S."/>
            <person name="Liu Y."/>
            <person name="Vee V."/>
            <person name="English A."/>
            <person name="Wang M."/>
            <person name="Skinner E."/>
            <person name="Han Y."/>
            <person name="Muzny D.M."/>
            <person name="Worley K.C."/>
            <person name="Gibbs R.A."/>
        </authorList>
    </citation>
    <scope>NUCLEOTIDE SEQUENCE</scope>
</reference>
<evidence type="ECO:0000256" key="7">
    <source>
        <dbReference type="ARBA" id="ARBA00023002"/>
    </source>
</evidence>
<comment type="cofactor">
    <cofactor evidence="12">
        <name>Fe(2+)</name>
        <dbReference type="ChEBI" id="CHEBI:29033"/>
    </cofactor>
</comment>
<evidence type="ECO:0000256" key="12">
    <source>
        <dbReference type="RuleBase" id="RU000581"/>
    </source>
</evidence>
<name>A0A7M7RCU7_STRPU</name>
<evidence type="ECO:0000313" key="16">
    <source>
        <dbReference type="Proteomes" id="UP000007110"/>
    </source>
</evidence>
<dbReference type="GeneID" id="585200"/>
<keyword evidence="5" id="KW-0276">Fatty acid metabolism</keyword>
<keyword evidence="16" id="KW-1185">Reference proteome</keyword>
<dbReference type="OrthoDB" id="10260134at2759"/>
<comment type="domain">
    <text evidence="12">The histidine box domains are involved in binding the catalytic metal ions.</text>
</comment>
<dbReference type="AlphaFoldDB" id="A0A7M7RCU7"/>
<dbReference type="GO" id="GO:0006636">
    <property type="term" value="P:unsaturated fatty acid biosynthetic process"/>
    <property type="evidence" value="ECO:0000318"/>
    <property type="project" value="GO_Central"/>
</dbReference>
<protein>
    <recommendedName>
        <fullName evidence="14">Fatty acid desaturase domain-containing protein</fullName>
    </recommendedName>
</protein>
<dbReference type="InterPro" id="IPR005804">
    <property type="entry name" value="FA_desaturase_dom"/>
</dbReference>
<comment type="similarity">
    <text evidence="2 12">Belongs to the fatty acid desaturase type 1 family.</text>
</comment>
<dbReference type="GO" id="GO:0005789">
    <property type="term" value="C:endoplasmic reticulum membrane"/>
    <property type="evidence" value="ECO:0000318"/>
    <property type="project" value="GO_Central"/>
</dbReference>
<dbReference type="GO" id="GO:0005506">
    <property type="term" value="F:iron ion binding"/>
    <property type="evidence" value="ECO:0000318"/>
    <property type="project" value="GO_Central"/>
</dbReference>
<evidence type="ECO:0000256" key="2">
    <source>
        <dbReference type="ARBA" id="ARBA00009295"/>
    </source>
</evidence>
<keyword evidence="8" id="KW-0408">Iron</keyword>
<keyword evidence="3 12" id="KW-0444">Lipid biosynthesis</keyword>